<dbReference type="Proteomes" id="UP001177003">
    <property type="component" value="Chromosome 9"/>
</dbReference>
<dbReference type="EMBL" id="OX465085">
    <property type="protein sequence ID" value="CAI9301809.1"/>
    <property type="molecule type" value="Genomic_DNA"/>
</dbReference>
<gene>
    <name evidence="2" type="ORF">LSALG_LOCUS40333</name>
</gene>
<evidence type="ECO:0000313" key="2">
    <source>
        <dbReference type="EMBL" id="CAI9301809.1"/>
    </source>
</evidence>
<sequence>MQDRSEPQQHEEVKMTPIEMDTTQNDMQDTSNDVESSNVEDFRGCSYYPCSAEKGLTNFRDFEEDKENKVRENLEAEIRKGNWWC</sequence>
<evidence type="ECO:0000256" key="1">
    <source>
        <dbReference type="SAM" id="MobiDB-lite"/>
    </source>
</evidence>
<feature type="region of interest" description="Disordered" evidence="1">
    <location>
        <begin position="1"/>
        <end position="38"/>
    </location>
</feature>
<keyword evidence="3" id="KW-1185">Reference proteome</keyword>
<feature type="compositionally biased region" description="Basic and acidic residues" evidence="1">
    <location>
        <begin position="1"/>
        <end position="14"/>
    </location>
</feature>
<name>A0AA36EMW1_LACSI</name>
<protein>
    <submittedName>
        <fullName evidence="2">Uncharacterized protein</fullName>
    </submittedName>
</protein>
<reference evidence="2" key="1">
    <citation type="submission" date="2023-04" db="EMBL/GenBank/DDBJ databases">
        <authorList>
            <person name="Vijverberg K."/>
            <person name="Xiong W."/>
            <person name="Schranz E."/>
        </authorList>
    </citation>
    <scope>NUCLEOTIDE SEQUENCE</scope>
</reference>
<proteinExistence type="predicted"/>
<feature type="compositionally biased region" description="Polar residues" evidence="1">
    <location>
        <begin position="21"/>
        <end position="38"/>
    </location>
</feature>
<dbReference type="AlphaFoldDB" id="A0AA36EMW1"/>
<accession>A0AA36EMW1</accession>
<organism evidence="2 3">
    <name type="scientific">Lactuca saligna</name>
    <name type="common">Willowleaf lettuce</name>
    <dbReference type="NCBI Taxonomy" id="75948"/>
    <lineage>
        <taxon>Eukaryota</taxon>
        <taxon>Viridiplantae</taxon>
        <taxon>Streptophyta</taxon>
        <taxon>Embryophyta</taxon>
        <taxon>Tracheophyta</taxon>
        <taxon>Spermatophyta</taxon>
        <taxon>Magnoliopsida</taxon>
        <taxon>eudicotyledons</taxon>
        <taxon>Gunneridae</taxon>
        <taxon>Pentapetalae</taxon>
        <taxon>asterids</taxon>
        <taxon>campanulids</taxon>
        <taxon>Asterales</taxon>
        <taxon>Asteraceae</taxon>
        <taxon>Cichorioideae</taxon>
        <taxon>Cichorieae</taxon>
        <taxon>Lactucinae</taxon>
        <taxon>Lactuca</taxon>
    </lineage>
</organism>
<evidence type="ECO:0000313" key="3">
    <source>
        <dbReference type="Proteomes" id="UP001177003"/>
    </source>
</evidence>